<organism evidence="1 2">
    <name type="scientific">Neolewinella agarilytica</name>
    <dbReference type="NCBI Taxonomy" id="478744"/>
    <lineage>
        <taxon>Bacteria</taxon>
        <taxon>Pseudomonadati</taxon>
        <taxon>Bacteroidota</taxon>
        <taxon>Saprospiria</taxon>
        <taxon>Saprospirales</taxon>
        <taxon>Lewinellaceae</taxon>
        <taxon>Neolewinella</taxon>
    </lineage>
</organism>
<reference evidence="2" key="1">
    <citation type="submission" date="2016-10" db="EMBL/GenBank/DDBJ databases">
        <authorList>
            <person name="Varghese N."/>
            <person name="Submissions S."/>
        </authorList>
    </citation>
    <scope>NUCLEOTIDE SEQUENCE [LARGE SCALE GENOMIC DNA]</scope>
    <source>
        <strain evidence="2">DSM 24740</strain>
    </source>
</reference>
<dbReference type="Proteomes" id="UP000199021">
    <property type="component" value="Unassembled WGS sequence"/>
</dbReference>
<dbReference type="STRING" id="478744.SAMN05444359_114125"/>
<accession>A0A1H9IBH2</accession>
<keyword evidence="2" id="KW-1185">Reference proteome</keyword>
<evidence type="ECO:0008006" key="3">
    <source>
        <dbReference type="Google" id="ProtNLM"/>
    </source>
</evidence>
<protein>
    <recommendedName>
        <fullName evidence="3">Zinc-finger</fullName>
    </recommendedName>
</protein>
<evidence type="ECO:0000313" key="1">
    <source>
        <dbReference type="EMBL" id="SEQ71882.1"/>
    </source>
</evidence>
<sequence>MKILLVAVVAAAIIYYIGREVLSSFAHVSDEDLLAFWRGKLPKQDRKAFRRISDHLGRCEACRDRLDAIRKNDAGPGVEAPYLERKY</sequence>
<dbReference type="InParanoid" id="A0A1H9IBH2"/>
<evidence type="ECO:0000313" key="2">
    <source>
        <dbReference type="Proteomes" id="UP000199021"/>
    </source>
</evidence>
<name>A0A1H9IBH2_9BACT</name>
<dbReference type="EMBL" id="FOFB01000014">
    <property type="protein sequence ID" value="SEQ71882.1"/>
    <property type="molecule type" value="Genomic_DNA"/>
</dbReference>
<dbReference type="OrthoDB" id="1494654at2"/>
<dbReference type="RefSeq" id="WP_090169478.1">
    <property type="nucleotide sequence ID" value="NZ_FOFB01000014.1"/>
</dbReference>
<dbReference type="AlphaFoldDB" id="A0A1H9IBH2"/>
<proteinExistence type="predicted"/>
<gene>
    <name evidence="1" type="ORF">SAMN05444359_114125</name>
</gene>